<evidence type="ECO:0000256" key="1">
    <source>
        <dbReference type="SAM" id="Coils"/>
    </source>
</evidence>
<dbReference type="SUPFAM" id="SSF48452">
    <property type="entry name" value="TPR-like"/>
    <property type="match status" value="1"/>
</dbReference>
<dbReference type="Gene3D" id="1.25.40.10">
    <property type="entry name" value="Tetratricopeptide repeat domain"/>
    <property type="match status" value="1"/>
</dbReference>
<keyword evidence="2" id="KW-0472">Membrane</keyword>
<sequence length="349" mass="41372">MKNFFLIILILLFNNISFGKQQSDSINLKRIEQKFEILEDQLKEVRRDELNYKLEKDLLKETYENNFNNISLIITFILGIFGILGFVGIRDINSIKREYMSELTNLKNLQNEIATKFKEFDTSKEKYDNELREILQTNEEQNKKIKVLELKEKISSLIKEKEYFSALEFCNVALELSNEDTFLLNQKASINARMRNYKDSVSIYSKLLEKDSTNNVIIYNLSEVLLLNRQREDYEKIIEEHKEMFSKKIDGKLLEIYSIVIAYQDKQIDKLKEYSISKIDIADLKTKRRKIDNWDFLDILLYLGNEPYSQETLIAQNIIWFLDGQISGNDFFKRTGIESPYEQAEKEEI</sequence>
<proteinExistence type="predicted"/>
<evidence type="ECO:0000256" key="2">
    <source>
        <dbReference type="SAM" id="Phobius"/>
    </source>
</evidence>
<protein>
    <recommendedName>
        <fullName evidence="5">Tetratricopeptide repeat protein</fullName>
    </recommendedName>
</protein>
<evidence type="ECO:0000313" key="4">
    <source>
        <dbReference type="Proteomes" id="UP001139260"/>
    </source>
</evidence>
<comment type="caution">
    <text evidence="3">The sequence shown here is derived from an EMBL/GenBank/DDBJ whole genome shotgun (WGS) entry which is preliminary data.</text>
</comment>
<evidence type="ECO:0000313" key="3">
    <source>
        <dbReference type="EMBL" id="MCK8143361.1"/>
    </source>
</evidence>
<organism evidence="3 4">
    <name type="scientific">Flavobacterium pygoscelis</name>
    <dbReference type="NCBI Taxonomy" id="2893176"/>
    <lineage>
        <taxon>Bacteria</taxon>
        <taxon>Pseudomonadati</taxon>
        <taxon>Bacteroidota</taxon>
        <taxon>Flavobacteriia</taxon>
        <taxon>Flavobacteriales</taxon>
        <taxon>Flavobacteriaceae</taxon>
        <taxon>Flavobacterium</taxon>
    </lineage>
</organism>
<dbReference type="InterPro" id="IPR011990">
    <property type="entry name" value="TPR-like_helical_dom_sf"/>
</dbReference>
<reference evidence="3" key="1">
    <citation type="submission" date="2022-04" db="EMBL/GenBank/DDBJ databases">
        <title>Flavobacterium pygoscelis sp. nov. isolated from Chinstrap chick (Pygoscelis antarcticus).</title>
        <authorList>
            <person name="Irgang R."/>
            <person name="Poblete-Morales M."/>
            <person name="Avendano-Herrera R."/>
        </authorList>
    </citation>
    <scope>NUCLEOTIDE SEQUENCE</scope>
    <source>
        <strain evidence="3">I-SCBP12n</strain>
    </source>
</reference>
<accession>A0A9X1XV94</accession>
<dbReference type="Proteomes" id="UP001139260">
    <property type="component" value="Unassembled WGS sequence"/>
</dbReference>
<feature type="transmembrane region" description="Helical" evidence="2">
    <location>
        <begin position="70"/>
        <end position="89"/>
    </location>
</feature>
<dbReference type="EMBL" id="JALNUB010000020">
    <property type="protein sequence ID" value="MCK8143361.1"/>
    <property type="molecule type" value="Genomic_DNA"/>
</dbReference>
<gene>
    <name evidence="3" type="ORF">MW871_15830</name>
</gene>
<keyword evidence="2" id="KW-1133">Transmembrane helix</keyword>
<dbReference type="RefSeq" id="WP_248429366.1">
    <property type="nucleotide sequence ID" value="NZ_JALNUB010000020.1"/>
</dbReference>
<evidence type="ECO:0008006" key="5">
    <source>
        <dbReference type="Google" id="ProtNLM"/>
    </source>
</evidence>
<name>A0A9X1XV94_9FLAO</name>
<feature type="coiled-coil region" evidence="1">
    <location>
        <begin position="28"/>
        <end position="55"/>
    </location>
</feature>
<feature type="coiled-coil region" evidence="1">
    <location>
        <begin position="92"/>
        <end position="151"/>
    </location>
</feature>
<dbReference type="AlphaFoldDB" id="A0A9X1XV94"/>
<keyword evidence="2" id="KW-0812">Transmembrane</keyword>
<keyword evidence="4" id="KW-1185">Reference proteome</keyword>
<keyword evidence="1" id="KW-0175">Coiled coil</keyword>